<reference evidence="1" key="1">
    <citation type="submission" date="2020-04" db="EMBL/GenBank/DDBJ databases">
        <authorList>
            <person name="Chiriac C."/>
            <person name="Salcher M."/>
            <person name="Ghai R."/>
            <person name="Kavagutti S V."/>
        </authorList>
    </citation>
    <scope>NUCLEOTIDE SEQUENCE</scope>
</reference>
<accession>A0A6J5KKP4</accession>
<dbReference type="EMBL" id="LR796158">
    <property type="protein sequence ID" value="CAB4122045.1"/>
    <property type="molecule type" value="Genomic_DNA"/>
</dbReference>
<name>A0A6J5KKP4_9CAUD</name>
<protein>
    <submittedName>
        <fullName evidence="1">Uncharacterized protein</fullName>
    </submittedName>
</protein>
<sequence>MIILPAQIEGLASRKDKTIKITFGTQELSPADAAEVFQLNQKFCYIGIKEELFQQDDIDTIQDIKADLELNKTPSQRLRGILYINYQQENEGYKDFTTYYISKMDKLCEHFKSKLDK</sequence>
<evidence type="ECO:0000313" key="1">
    <source>
        <dbReference type="EMBL" id="CAB4122045.1"/>
    </source>
</evidence>
<organism evidence="1">
    <name type="scientific">uncultured Caudovirales phage</name>
    <dbReference type="NCBI Taxonomy" id="2100421"/>
    <lineage>
        <taxon>Viruses</taxon>
        <taxon>Duplodnaviria</taxon>
        <taxon>Heunggongvirae</taxon>
        <taxon>Uroviricota</taxon>
        <taxon>Caudoviricetes</taxon>
        <taxon>Peduoviridae</taxon>
        <taxon>Maltschvirus</taxon>
        <taxon>Maltschvirus maltsch</taxon>
    </lineage>
</organism>
<gene>
    <name evidence="1" type="ORF">UFOVP19_44</name>
</gene>
<proteinExistence type="predicted"/>